<evidence type="ECO:0000313" key="6">
    <source>
        <dbReference type="Proteomes" id="UP000030185"/>
    </source>
</evidence>
<dbReference type="eggNOG" id="COG0156">
    <property type="taxonomic scope" value="Bacteria"/>
</dbReference>
<feature type="domain" description="BioF2-like acetyltransferase" evidence="4">
    <location>
        <begin position="535"/>
        <end position="669"/>
    </location>
</feature>
<dbReference type="InterPro" id="IPR004839">
    <property type="entry name" value="Aminotransferase_I/II_large"/>
</dbReference>
<dbReference type="Gene3D" id="3.90.1150.10">
    <property type="entry name" value="Aspartate Aminotransferase, domain 1"/>
    <property type="match status" value="1"/>
</dbReference>
<dbReference type="Gene3D" id="3.40.640.10">
    <property type="entry name" value="Type I PLP-dependent aspartate aminotransferase-like (Major domain)"/>
    <property type="match status" value="1"/>
</dbReference>
<dbReference type="InterPro" id="IPR038740">
    <property type="entry name" value="BioF2-like_GNAT_dom"/>
</dbReference>
<evidence type="ECO:0000259" key="3">
    <source>
        <dbReference type="Pfam" id="PF00155"/>
    </source>
</evidence>
<keyword evidence="2 5" id="KW-0808">Transferase</keyword>
<feature type="domain" description="Aminotransferase class I/classII large" evidence="3">
    <location>
        <begin position="22"/>
        <end position="294"/>
    </location>
</feature>
<dbReference type="PANTHER" id="PTHR13693:SF3">
    <property type="entry name" value="LD36009P"/>
    <property type="match status" value="1"/>
</dbReference>
<dbReference type="STRING" id="153721.MYP_360"/>
<keyword evidence="5" id="KW-0032">Aminotransferase</keyword>
<protein>
    <submittedName>
        <fullName evidence="5">Aminotransferase class I/II</fullName>
    </submittedName>
</protein>
<dbReference type="PANTHER" id="PTHR13693">
    <property type="entry name" value="CLASS II AMINOTRANSFERASE/8-AMINO-7-OXONONANOATE SYNTHASE"/>
    <property type="match status" value="1"/>
</dbReference>
<dbReference type="AlphaFoldDB" id="A0A098L9Q6"/>
<evidence type="ECO:0000259" key="4">
    <source>
        <dbReference type="Pfam" id="PF13480"/>
    </source>
</evidence>
<name>A0A098L9Q6_9BACT</name>
<gene>
    <name evidence="5" type="ORF">MYP_360</name>
</gene>
<dbReference type="InterPro" id="IPR015421">
    <property type="entry name" value="PyrdxlP-dep_Trfase_major"/>
</dbReference>
<keyword evidence="6" id="KW-1185">Reference proteome</keyword>
<dbReference type="EMBL" id="BBLT01000001">
    <property type="protein sequence ID" value="GAL83134.1"/>
    <property type="molecule type" value="Genomic_DNA"/>
</dbReference>
<dbReference type="GO" id="GO:0008483">
    <property type="term" value="F:transaminase activity"/>
    <property type="evidence" value="ECO:0007669"/>
    <property type="project" value="UniProtKB-KW"/>
</dbReference>
<evidence type="ECO:0000256" key="1">
    <source>
        <dbReference type="ARBA" id="ARBA00001933"/>
    </source>
</evidence>
<dbReference type="InterPro" id="IPR015424">
    <property type="entry name" value="PyrdxlP-dep_Trfase"/>
</dbReference>
<sequence>MFDAPIVLASSLSIGHHGVMPVILEEGDAIIMDQQVHSSVQDAARKMQLNGVHLTIVRHNQLSELKKKIEELGAKYNRIWYMCDGVYSMYGDVAPINELISLADHYKNFYLYVDDAHGMSSFGKNGTGYILSKASLHPKMILCTGMAKGFGTIGAIFVIPDQELALKVRNCSGPLIFSGQQATSILAASIASAKIHLSGEIEVRQKFLAEKISYCHRLLKKYELPDISDPETPIFFIGLGMMSVGFNLVERMIKEGFYVNIAAFPAVPEICTGIRFTVTIHTTLEDIEKLVEALVKHFPLALKEEGRTFKDIQRAFRKVSNFDNNQFIPVVKNEQNYFRVSHTDSINEVSESLWNKLLGHRGIFTHKALQLMERTFQLSDKPEDNWKFHYYFIYDSNNKPIIATFFTEALVKSDMLSPASVSEQIEEKRKHDPYYLTSKALVMGTVISEGDHLYLDKSNNDWRNALMLLLDTVSELSEKVNIGQVLIRDMNANDTEINDFFIHHGFVRYQLPETHVIEDLKWNNKQEFLNRFHKHRKQYLKQRVFKSEDDFNVKVYSGNNDRIALWYQLYRNTAQKSVQLNTFVLPENFFQNIIEDTDWEVIELSYKGDNTTDREIVVAVMFCYKTGNSYCPLYAGLNYDYLDYDIYPQLLWQTILRAKELAVSPINLGFTASQNKKKFGVISYSNVGYLQMKDSYQMALINLMPNEVR</sequence>
<evidence type="ECO:0000313" key="5">
    <source>
        <dbReference type="EMBL" id="GAL83134.1"/>
    </source>
</evidence>
<dbReference type="SUPFAM" id="SSF55729">
    <property type="entry name" value="Acyl-CoA N-acyltransferases (Nat)"/>
    <property type="match status" value="1"/>
</dbReference>
<organism evidence="5 6">
    <name type="scientific">Sporocytophaga myxococcoides</name>
    <dbReference type="NCBI Taxonomy" id="153721"/>
    <lineage>
        <taxon>Bacteria</taxon>
        <taxon>Pseudomonadati</taxon>
        <taxon>Bacteroidota</taxon>
        <taxon>Cytophagia</taxon>
        <taxon>Cytophagales</taxon>
        <taxon>Cytophagaceae</taxon>
        <taxon>Sporocytophaga</taxon>
    </lineage>
</organism>
<dbReference type="OrthoDB" id="9807157at2"/>
<dbReference type="GO" id="GO:0030170">
    <property type="term" value="F:pyridoxal phosphate binding"/>
    <property type="evidence" value="ECO:0007669"/>
    <property type="project" value="InterPro"/>
</dbReference>
<dbReference type="InterPro" id="IPR050087">
    <property type="entry name" value="AON_synthase_class-II"/>
</dbReference>
<dbReference type="InterPro" id="IPR015422">
    <property type="entry name" value="PyrdxlP-dep_Trfase_small"/>
</dbReference>
<dbReference type="Pfam" id="PF00155">
    <property type="entry name" value="Aminotran_1_2"/>
    <property type="match status" value="1"/>
</dbReference>
<reference evidence="5 6" key="1">
    <citation type="submission" date="2014-09" db="EMBL/GenBank/DDBJ databases">
        <title>Sporocytophaga myxococcoides PG-01 genome sequencing.</title>
        <authorList>
            <person name="Liu L."/>
            <person name="Gao P.J."/>
            <person name="Chen G.J."/>
            <person name="Wang L.S."/>
        </authorList>
    </citation>
    <scope>NUCLEOTIDE SEQUENCE [LARGE SCALE GENOMIC DNA]</scope>
    <source>
        <strain evidence="5 6">PG-01</strain>
    </source>
</reference>
<dbReference type="Pfam" id="PF13480">
    <property type="entry name" value="Acetyltransf_6"/>
    <property type="match status" value="1"/>
</dbReference>
<dbReference type="Gene3D" id="3.40.630.30">
    <property type="match status" value="1"/>
</dbReference>
<evidence type="ECO:0000256" key="2">
    <source>
        <dbReference type="ARBA" id="ARBA00022679"/>
    </source>
</evidence>
<accession>A0A098L9Q6</accession>
<proteinExistence type="predicted"/>
<comment type="caution">
    <text evidence="5">The sequence shown here is derived from an EMBL/GenBank/DDBJ whole genome shotgun (WGS) entry which is preliminary data.</text>
</comment>
<dbReference type="SUPFAM" id="SSF53383">
    <property type="entry name" value="PLP-dependent transferases"/>
    <property type="match status" value="1"/>
</dbReference>
<dbReference type="Proteomes" id="UP000030185">
    <property type="component" value="Unassembled WGS sequence"/>
</dbReference>
<dbReference type="InterPro" id="IPR016181">
    <property type="entry name" value="Acyl_CoA_acyltransferase"/>
</dbReference>
<comment type="cofactor">
    <cofactor evidence="1">
        <name>pyridoxal 5'-phosphate</name>
        <dbReference type="ChEBI" id="CHEBI:597326"/>
    </cofactor>
</comment>